<comment type="caution">
    <text evidence="1">The sequence shown here is derived from an EMBL/GenBank/DDBJ whole genome shotgun (WGS) entry which is preliminary data.</text>
</comment>
<gene>
    <name evidence="1" type="ORF">HJG40_07855</name>
</gene>
<organism evidence="1 2">
    <name type="scientific">Acidithiobacillus concretivorus</name>
    <dbReference type="NCBI Taxonomy" id="3063952"/>
    <lineage>
        <taxon>Bacteria</taxon>
        <taxon>Pseudomonadati</taxon>
        <taxon>Pseudomonadota</taxon>
        <taxon>Acidithiobacillia</taxon>
        <taxon>Acidithiobacillales</taxon>
        <taxon>Acidithiobacillaceae</taxon>
        <taxon>Acidithiobacillus</taxon>
    </lineage>
</organism>
<dbReference type="Proteomes" id="UP001197028">
    <property type="component" value="Unassembled WGS sequence"/>
</dbReference>
<protein>
    <submittedName>
        <fullName evidence="1">Uncharacterized protein</fullName>
    </submittedName>
</protein>
<accession>A0ABS5ZPV6</accession>
<evidence type="ECO:0000313" key="1">
    <source>
        <dbReference type="EMBL" id="MBU2738699.1"/>
    </source>
</evidence>
<proteinExistence type="predicted"/>
<dbReference type="EMBL" id="JABELD010000055">
    <property type="protein sequence ID" value="MBU2738699.1"/>
    <property type="molecule type" value="Genomic_DNA"/>
</dbReference>
<name>A0ABS5ZPV6_9PROT</name>
<evidence type="ECO:0000313" key="2">
    <source>
        <dbReference type="Proteomes" id="UP001197028"/>
    </source>
</evidence>
<reference evidence="1 2" key="1">
    <citation type="journal article" date="2021" name="ISME J.">
        <title>Genomic evolution of the class Acidithiobacillia: deep-branching Proteobacteria living in extreme acidic conditions.</title>
        <authorList>
            <person name="Moya-Beltran A."/>
            <person name="Beard S."/>
            <person name="Rojas-Villalobos C."/>
            <person name="Issotta F."/>
            <person name="Gallardo Y."/>
            <person name="Ulloa R."/>
            <person name="Giaveno A."/>
            <person name="Degli Esposti M."/>
            <person name="Johnson D.B."/>
            <person name="Quatrini R."/>
        </authorList>
    </citation>
    <scope>NUCLEOTIDE SEQUENCE [LARGE SCALE GENOMIC DNA]</scope>
    <source>
        <strain evidence="1 2">ATCC 19703</strain>
    </source>
</reference>
<sequence length="303" mass="34612">MFSPAKKGVGDAAYSEYRVSENTCTPRCETRANDYAESTHRISDRDRDTDIPIAALDTNNQGNFEGDYWQAVDSGVFGDLPDFNTLDGEEDQVDRAGALCSWEEPAFFLSQHSSHLAETKEVTALLEDLSPEQVVVFRFLANQVRSVFLVRTSMRKKAQLLEWMFSADTLLENAAFEDCCTALDCRPWVMRLRIHLEFWRKDLQLSEKIKGLIVPVPERVLEETYALAGASGSWLLHRVWEFPGISSERLCRNSEDQASLERLEEAGILLASYQRFWYCVGRSPLTRAGLPRSQSWASFWRNF</sequence>
<keyword evidence="2" id="KW-1185">Reference proteome</keyword>
<dbReference type="RefSeq" id="WP_215863669.1">
    <property type="nucleotide sequence ID" value="NZ_JABELD010000055.1"/>
</dbReference>